<dbReference type="GO" id="GO:0072686">
    <property type="term" value="C:mitotic spindle"/>
    <property type="evidence" value="ECO:0007669"/>
    <property type="project" value="InterPro"/>
</dbReference>
<evidence type="ECO:0000256" key="7">
    <source>
        <dbReference type="ARBA" id="ARBA00022490"/>
    </source>
</evidence>
<feature type="compositionally biased region" description="Basic and acidic residues" evidence="16">
    <location>
        <begin position="130"/>
        <end position="144"/>
    </location>
</feature>
<keyword evidence="18" id="KW-1185">Reference proteome</keyword>
<dbReference type="EMBL" id="JAACJP010000004">
    <property type="protein sequence ID" value="KAF5385086.1"/>
    <property type="molecule type" value="Genomic_DNA"/>
</dbReference>
<comment type="similarity">
    <text evidence="4">Belongs to the DASH complex ASK1 family.</text>
</comment>
<keyword evidence="11" id="KW-0995">Kinetochore</keyword>
<evidence type="ECO:0000256" key="2">
    <source>
        <dbReference type="ARBA" id="ARBA00004186"/>
    </source>
</evidence>
<evidence type="ECO:0000256" key="1">
    <source>
        <dbReference type="ARBA" id="ARBA00004123"/>
    </source>
</evidence>
<feature type="region of interest" description="Disordered" evidence="16">
    <location>
        <begin position="130"/>
        <end position="155"/>
    </location>
</feature>
<proteinExistence type="inferred from homology"/>
<evidence type="ECO:0000313" key="17">
    <source>
        <dbReference type="EMBL" id="KAF5385086.1"/>
    </source>
</evidence>
<dbReference type="PANTHER" id="PTHR28200">
    <property type="entry name" value="DASH COMPLEX SUBUNIT ASK1"/>
    <property type="match status" value="1"/>
</dbReference>
<feature type="region of interest" description="Disordered" evidence="16">
    <location>
        <begin position="268"/>
        <end position="376"/>
    </location>
</feature>
<dbReference type="GO" id="GO:0005874">
    <property type="term" value="C:microtubule"/>
    <property type="evidence" value="ECO:0007669"/>
    <property type="project" value="UniProtKB-KW"/>
</dbReference>
<dbReference type="PANTHER" id="PTHR28200:SF1">
    <property type="entry name" value="DASH COMPLEX SUBUNIT ASK1"/>
    <property type="match status" value="1"/>
</dbReference>
<reference evidence="17 18" key="1">
    <citation type="journal article" date="2020" name="ISME J.">
        <title>Uncovering the hidden diversity of litter-decomposition mechanisms in mushroom-forming fungi.</title>
        <authorList>
            <person name="Floudas D."/>
            <person name="Bentzer J."/>
            <person name="Ahren D."/>
            <person name="Johansson T."/>
            <person name="Persson P."/>
            <person name="Tunlid A."/>
        </authorList>
    </citation>
    <scope>NUCLEOTIDE SEQUENCE [LARGE SCALE GENOMIC DNA]</scope>
    <source>
        <strain evidence="17 18">CBS 661.87</strain>
    </source>
</reference>
<evidence type="ECO:0000313" key="18">
    <source>
        <dbReference type="Proteomes" id="UP000565441"/>
    </source>
</evidence>
<evidence type="ECO:0000256" key="10">
    <source>
        <dbReference type="ARBA" id="ARBA00022776"/>
    </source>
</evidence>
<feature type="region of interest" description="Disordered" evidence="16">
    <location>
        <begin position="483"/>
        <end position="530"/>
    </location>
</feature>
<keyword evidence="14" id="KW-0131">Cell cycle</keyword>
<evidence type="ECO:0000256" key="3">
    <source>
        <dbReference type="ARBA" id="ARBA00004629"/>
    </source>
</evidence>
<feature type="compositionally biased region" description="Basic and acidic residues" evidence="16">
    <location>
        <begin position="234"/>
        <end position="248"/>
    </location>
</feature>
<feature type="compositionally biased region" description="Low complexity" evidence="16">
    <location>
        <begin position="554"/>
        <end position="564"/>
    </location>
</feature>
<evidence type="ECO:0000256" key="8">
    <source>
        <dbReference type="ARBA" id="ARBA00022618"/>
    </source>
</evidence>
<dbReference type="AlphaFoldDB" id="A0A8H5M917"/>
<sequence>MADTPDTRRNIPPNPPRWQPNPDPASIHVPGLDTSAPVLDQIEQMEQLITLKLQNIDENFSKIHHVLANKVLPALKRYAVATEPVREAAKFWTSFYEQAAQIHIPTFDDHSTVNEESRQPELTVETIQDQREFSTDSSQSHHYEPSMASTNGSFIPGHAAFSSTPATMRMINMDGALTADTHEDSTWAASLDTPLIRTHQDSGMSAVEDESILGPSTSNQKSSLLLDEPTPNPRRKDIDTLPRSEKGKAKSNNEPLLRNVLRHTLYPVDTSQAGTSSGIISPLKYRGKPKTPVPKKHNPFLLSNKDPADWDGVVDLRDPSITTPQRNRRGKPSSRRGPTTPAHVSDDEESFDGLPPGMSPPVLMSPARPPRSSAELGLKLGQTPTREASARITRDLVRDIQYKSGNATGYLHSRVESTMSTMPTPPSFSRYHRHGMDTTDSIVIDSSLESMIRRVGLNVPSSVATSSTGTASTPGLRLRSQASLKAAEPPLDSLPTPQLHPIAADEPITPVHPHAQMDMDSDSDSMDEINNTAHPSAAFLMASSAHGRQDSDDSFGSSNHSSDSLNDDDGNLGLDPVNPFVGSVVDDGFDDSYDDDVYNELDGEVPEETLFGVPPSQRAQAHQRAHPSGNYLGDELRMLGDDLLQDTIGIGARIGRAEETPTPAAWGNRN</sequence>
<feature type="region of interest" description="Disordered" evidence="16">
    <location>
        <begin position="1"/>
        <end position="25"/>
    </location>
</feature>
<evidence type="ECO:0000256" key="11">
    <source>
        <dbReference type="ARBA" id="ARBA00022838"/>
    </source>
</evidence>
<feature type="region of interest" description="Disordered" evidence="16">
    <location>
        <begin position="544"/>
        <end position="575"/>
    </location>
</feature>
<dbReference type="Proteomes" id="UP000565441">
    <property type="component" value="Unassembled WGS sequence"/>
</dbReference>
<gene>
    <name evidence="17" type="ORF">D9615_001066</name>
</gene>
<keyword evidence="13" id="KW-0539">Nucleus</keyword>
<feature type="compositionally biased region" description="Pro residues" evidence="16">
    <location>
        <begin position="12"/>
        <end position="23"/>
    </location>
</feature>
<dbReference type="GO" id="GO:0008608">
    <property type="term" value="P:attachment of spindle microtubules to kinetochore"/>
    <property type="evidence" value="ECO:0007669"/>
    <property type="project" value="InterPro"/>
</dbReference>
<dbReference type="GO" id="GO:0051301">
    <property type="term" value="P:cell division"/>
    <property type="evidence" value="ECO:0007669"/>
    <property type="project" value="UniProtKB-KW"/>
</dbReference>
<evidence type="ECO:0000256" key="9">
    <source>
        <dbReference type="ARBA" id="ARBA00022701"/>
    </source>
</evidence>
<evidence type="ECO:0000256" key="13">
    <source>
        <dbReference type="ARBA" id="ARBA00023242"/>
    </source>
</evidence>
<keyword evidence="9" id="KW-0493">Microtubule</keyword>
<dbReference type="InterPro" id="IPR013964">
    <property type="entry name" value="DASH_Ask1"/>
</dbReference>
<feature type="region of interest" description="Disordered" evidence="16">
    <location>
        <begin position="201"/>
        <end position="256"/>
    </location>
</feature>
<evidence type="ECO:0000256" key="5">
    <source>
        <dbReference type="ARBA" id="ARBA00014520"/>
    </source>
</evidence>
<organism evidence="17 18">
    <name type="scientific">Tricholomella constricta</name>
    <dbReference type="NCBI Taxonomy" id="117010"/>
    <lineage>
        <taxon>Eukaryota</taxon>
        <taxon>Fungi</taxon>
        <taxon>Dikarya</taxon>
        <taxon>Basidiomycota</taxon>
        <taxon>Agaricomycotina</taxon>
        <taxon>Agaricomycetes</taxon>
        <taxon>Agaricomycetidae</taxon>
        <taxon>Agaricales</taxon>
        <taxon>Tricholomatineae</taxon>
        <taxon>Lyophyllaceae</taxon>
        <taxon>Tricholomella</taxon>
    </lineage>
</organism>
<keyword evidence="15" id="KW-0137">Centromere</keyword>
<evidence type="ECO:0000256" key="6">
    <source>
        <dbReference type="ARBA" id="ARBA00022454"/>
    </source>
</evidence>
<evidence type="ECO:0000256" key="15">
    <source>
        <dbReference type="ARBA" id="ARBA00023328"/>
    </source>
</evidence>
<dbReference type="Pfam" id="PF08655">
    <property type="entry name" value="DASH_Ask1"/>
    <property type="match status" value="1"/>
</dbReference>
<evidence type="ECO:0000256" key="4">
    <source>
        <dbReference type="ARBA" id="ARBA00010731"/>
    </source>
</evidence>
<protein>
    <recommendedName>
        <fullName evidence="5">DASH complex subunit ASK1</fullName>
    </recommendedName>
</protein>
<keyword evidence="10" id="KW-0498">Mitosis</keyword>
<evidence type="ECO:0000256" key="12">
    <source>
        <dbReference type="ARBA" id="ARBA00023212"/>
    </source>
</evidence>
<keyword evidence="8" id="KW-0132">Cell division</keyword>
<feature type="compositionally biased region" description="Polar residues" evidence="16">
    <location>
        <begin position="214"/>
        <end position="223"/>
    </location>
</feature>
<dbReference type="GO" id="GO:0042729">
    <property type="term" value="C:DASH complex"/>
    <property type="evidence" value="ECO:0007669"/>
    <property type="project" value="InterPro"/>
</dbReference>
<keyword evidence="6" id="KW-0158">Chromosome</keyword>
<dbReference type="OrthoDB" id="5573898at2759"/>
<evidence type="ECO:0000256" key="14">
    <source>
        <dbReference type="ARBA" id="ARBA00023306"/>
    </source>
</evidence>
<comment type="subcellular location">
    <subcellularLocation>
        <location evidence="3">Chromosome</location>
        <location evidence="3">Centromere</location>
        <location evidence="3">Kinetochore</location>
    </subcellularLocation>
    <subcellularLocation>
        <location evidence="2">Cytoplasm</location>
        <location evidence="2">Cytoskeleton</location>
        <location evidence="2">Spindle</location>
    </subcellularLocation>
    <subcellularLocation>
        <location evidence="1">Nucleus</location>
    </subcellularLocation>
</comment>
<accession>A0A8H5M917</accession>
<keyword evidence="7" id="KW-0963">Cytoplasm</keyword>
<name>A0A8H5M917_9AGAR</name>
<evidence type="ECO:0000256" key="16">
    <source>
        <dbReference type="SAM" id="MobiDB-lite"/>
    </source>
</evidence>
<feature type="compositionally biased region" description="Basic residues" evidence="16">
    <location>
        <begin position="285"/>
        <end position="298"/>
    </location>
</feature>
<comment type="caution">
    <text evidence="17">The sequence shown here is derived from an EMBL/GenBank/DDBJ whole genome shotgun (WGS) entry which is preliminary data.</text>
</comment>
<feature type="compositionally biased region" description="Polar residues" evidence="16">
    <location>
        <begin position="269"/>
        <end position="279"/>
    </location>
</feature>
<keyword evidence="12" id="KW-0206">Cytoskeleton</keyword>
<dbReference type="GO" id="GO:0044732">
    <property type="term" value="C:mitotic spindle pole body"/>
    <property type="evidence" value="ECO:0007669"/>
    <property type="project" value="TreeGrafter"/>
</dbReference>